<protein>
    <submittedName>
        <fullName evidence="2">Uncharacterized protein</fullName>
    </submittedName>
</protein>
<evidence type="ECO:0000256" key="1">
    <source>
        <dbReference type="SAM" id="MobiDB-lite"/>
    </source>
</evidence>
<feature type="region of interest" description="Disordered" evidence="1">
    <location>
        <begin position="54"/>
        <end position="87"/>
    </location>
</feature>
<dbReference type="AlphaFoldDB" id="A0A426YHL0"/>
<dbReference type="EMBL" id="AMZH03012336">
    <property type="protein sequence ID" value="RRT51234.1"/>
    <property type="molecule type" value="Genomic_DNA"/>
</dbReference>
<organism evidence="2 3">
    <name type="scientific">Ensete ventricosum</name>
    <name type="common">Abyssinian banana</name>
    <name type="synonym">Musa ensete</name>
    <dbReference type="NCBI Taxonomy" id="4639"/>
    <lineage>
        <taxon>Eukaryota</taxon>
        <taxon>Viridiplantae</taxon>
        <taxon>Streptophyta</taxon>
        <taxon>Embryophyta</taxon>
        <taxon>Tracheophyta</taxon>
        <taxon>Spermatophyta</taxon>
        <taxon>Magnoliopsida</taxon>
        <taxon>Liliopsida</taxon>
        <taxon>Zingiberales</taxon>
        <taxon>Musaceae</taxon>
        <taxon>Ensete</taxon>
    </lineage>
</organism>
<dbReference type="Proteomes" id="UP000287651">
    <property type="component" value="Unassembled WGS sequence"/>
</dbReference>
<comment type="caution">
    <text evidence="2">The sequence shown here is derived from an EMBL/GenBank/DDBJ whole genome shotgun (WGS) entry which is preliminary data.</text>
</comment>
<proteinExistence type="predicted"/>
<reference evidence="2 3" key="1">
    <citation type="journal article" date="2014" name="Agronomy (Basel)">
        <title>A Draft Genome Sequence for Ensete ventricosum, the Drought-Tolerant Tree Against Hunger.</title>
        <authorList>
            <person name="Harrison J."/>
            <person name="Moore K.A."/>
            <person name="Paszkiewicz K."/>
            <person name="Jones T."/>
            <person name="Grant M."/>
            <person name="Ambacheew D."/>
            <person name="Muzemil S."/>
            <person name="Studholme D.J."/>
        </authorList>
    </citation>
    <scope>NUCLEOTIDE SEQUENCE [LARGE SCALE GENOMIC DNA]</scope>
</reference>
<accession>A0A426YHL0</accession>
<evidence type="ECO:0000313" key="2">
    <source>
        <dbReference type="EMBL" id="RRT51234.1"/>
    </source>
</evidence>
<evidence type="ECO:0000313" key="3">
    <source>
        <dbReference type="Proteomes" id="UP000287651"/>
    </source>
</evidence>
<name>A0A426YHL0_ENSVE</name>
<gene>
    <name evidence="2" type="ORF">B296_00028815</name>
</gene>
<sequence>MLLLGCASRDALVRRLSPKNQHGLVPPTCASSSISVWGGGVRLNSGLRLKNLNFGSVTRAPPPRVHSESHARRSRRGGGTRHDPSNT</sequence>